<dbReference type="PATRIC" id="fig|1125718.3.peg.1136"/>
<name>J1HJB3_9ACTO</name>
<dbReference type="Pfam" id="PF17926">
    <property type="entry name" value="TetR_C_21"/>
    <property type="match status" value="1"/>
</dbReference>
<dbReference type="InterPro" id="IPR009057">
    <property type="entry name" value="Homeodomain-like_sf"/>
</dbReference>
<feature type="DNA-binding region" description="H-T-H motif" evidence="2">
    <location>
        <begin position="29"/>
        <end position="48"/>
    </location>
</feature>
<protein>
    <submittedName>
        <fullName evidence="4">Transcriptional regulator, TetR family</fullName>
    </submittedName>
</protein>
<dbReference type="GO" id="GO:0003677">
    <property type="term" value="F:DNA binding"/>
    <property type="evidence" value="ECO:0007669"/>
    <property type="project" value="UniProtKB-UniRule"/>
</dbReference>
<dbReference type="InterPro" id="IPR001647">
    <property type="entry name" value="HTH_TetR"/>
</dbReference>
<dbReference type="PRINTS" id="PR00455">
    <property type="entry name" value="HTHTETR"/>
</dbReference>
<dbReference type="PROSITE" id="PS50977">
    <property type="entry name" value="HTH_TETR_2"/>
    <property type="match status" value="1"/>
</dbReference>
<dbReference type="InterPro" id="IPR050109">
    <property type="entry name" value="HTH-type_TetR-like_transc_reg"/>
</dbReference>
<dbReference type="PANTHER" id="PTHR30328:SF54">
    <property type="entry name" value="HTH-TYPE TRANSCRIPTIONAL REPRESSOR SCO4008"/>
    <property type="match status" value="1"/>
</dbReference>
<dbReference type="SUPFAM" id="SSF46689">
    <property type="entry name" value="Homeodomain-like"/>
    <property type="match status" value="1"/>
</dbReference>
<evidence type="ECO:0000256" key="1">
    <source>
        <dbReference type="ARBA" id="ARBA00023125"/>
    </source>
</evidence>
<keyword evidence="1 2" id="KW-0238">DNA-binding</keyword>
<dbReference type="Proteomes" id="UP000002941">
    <property type="component" value="Unassembled WGS sequence"/>
</dbReference>
<comment type="caution">
    <text evidence="4">The sequence shown here is derived from an EMBL/GenBank/DDBJ whole genome shotgun (WGS) entry which is preliminary data.</text>
</comment>
<keyword evidence="5" id="KW-1185">Reference proteome</keyword>
<dbReference type="RefSeq" id="WP_008731076.1">
    <property type="nucleotide sequence ID" value="NZ_AKFT01000085.1"/>
</dbReference>
<dbReference type="EMBL" id="AKFT01000085">
    <property type="protein sequence ID" value="EJF45990.1"/>
    <property type="molecule type" value="Genomic_DNA"/>
</dbReference>
<dbReference type="Pfam" id="PF00440">
    <property type="entry name" value="TetR_N"/>
    <property type="match status" value="1"/>
</dbReference>
<evidence type="ECO:0000259" key="3">
    <source>
        <dbReference type="PROSITE" id="PS50977"/>
    </source>
</evidence>
<evidence type="ECO:0000256" key="2">
    <source>
        <dbReference type="PROSITE-ProRule" id="PRU00335"/>
    </source>
</evidence>
<accession>J1HJB3</accession>
<dbReference type="GO" id="GO:0006355">
    <property type="term" value="P:regulation of DNA-templated transcription"/>
    <property type="evidence" value="ECO:0007669"/>
    <property type="project" value="UniProtKB-ARBA"/>
</dbReference>
<sequence>MAWDTEGTRRRIKEAATAEFAECGPDGTTIERIAKKAGVNKERVYNYFGGKQKLFAAVLRDELAQVAQSVPVTSFATEDIGDYAGRIYDYHRERPELIRLLRWEALVFDGEVPDEDQRREYYGYKSAAVVKGQEAGTITDDIDAAHLILLVLSIAGWWSTVPQVTRMLCGPPTEDEHRRRRAAVVAAARSLAATGTAPRRDRS</sequence>
<evidence type="ECO:0000313" key="4">
    <source>
        <dbReference type="EMBL" id="EJF45990.1"/>
    </source>
</evidence>
<dbReference type="eggNOG" id="COG1309">
    <property type="taxonomic scope" value="Bacteria"/>
</dbReference>
<reference evidence="4 5" key="1">
    <citation type="submission" date="2012-05" db="EMBL/GenBank/DDBJ databases">
        <authorList>
            <person name="Harkins D.M."/>
            <person name="Madupu R."/>
            <person name="Durkin A.S."/>
            <person name="Torralba M."/>
            <person name="Methe B."/>
            <person name="Sutton G.G."/>
            <person name="Nelson K.E."/>
        </authorList>
    </citation>
    <scope>NUCLEOTIDE SEQUENCE [LARGE SCALE GENOMIC DNA]</scope>
    <source>
        <strain evidence="4 5">F0489</strain>
    </source>
</reference>
<dbReference type="AlphaFoldDB" id="J1HJB3"/>
<evidence type="ECO:0000313" key="5">
    <source>
        <dbReference type="Proteomes" id="UP000002941"/>
    </source>
</evidence>
<dbReference type="InterPro" id="IPR036271">
    <property type="entry name" value="Tet_transcr_reg_TetR-rel_C_sf"/>
</dbReference>
<proteinExistence type="predicted"/>
<gene>
    <name evidence="4" type="ORF">HMPREF1318_0958</name>
</gene>
<dbReference type="SUPFAM" id="SSF48498">
    <property type="entry name" value="Tetracyclin repressor-like, C-terminal domain"/>
    <property type="match status" value="1"/>
</dbReference>
<feature type="domain" description="HTH tetR-type" evidence="3">
    <location>
        <begin position="6"/>
        <end position="66"/>
    </location>
</feature>
<dbReference type="PANTHER" id="PTHR30328">
    <property type="entry name" value="TRANSCRIPTIONAL REPRESSOR"/>
    <property type="match status" value="1"/>
</dbReference>
<organism evidence="4 5">
    <name type="scientific">Actinomyces massiliensis F0489</name>
    <dbReference type="NCBI Taxonomy" id="1125718"/>
    <lineage>
        <taxon>Bacteria</taxon>
        <taxon>Bacillati</taxon>
        <taxon>Actinomycetota</taxon>
        <taxon>Actinomycetes</taxon>
        <taxon>Actinomycetales</taxon>
        <taxon>Actinomycetaceae</taxon>
        <taxon>Actinomyces</taxon>
    </lineage>
</organism>
<dbReference type="Gene3D" id="1.10.357.10">
    <property type="entry name" value="Tetracycline Repressor, domain 2"/>
    <property type="match status" value="1"/>
</dbReference>
<dbReference type="InterPro" id="IPR041467">
    <property type="entry name" value="Sco4008_C"/>
</dbReference>
<dbReference type="OrthoDB" id="4726108at2"/>